<evidence type="ECO:0000256" key="4">
    <source>
        <dbReference type="ARBA" id="ARBA00022827"/>
    </source>
</evidence>
<evidence type="ECO:0000313" key="8">
    <source>
        <dbReference type="Proteomes" id="UP000231503"/>
    </source>
</evidence>
<gene>
    <name evidence="7" type="ORF">COU47_02990</name>
</gene>
<dbReference type="Gene3D" id="3.50.50.100">
    <property type="match status" value="1"/>
</dbReference>
<keyword evidence="4" id="KW-0274">FAD</keyword>
<evidence type="ECO:0000256" key="5">
    <source>
        <dbReference type="ARBA" id="ARBA00023002"/>
    </source>
</evidence>
<dbReference type="InterPro" id="IPR023753">
    <property type="entry name" value="FAD/NAD-binding_dom"/>
</dbReference>
<proteinExistence type="inferred from homology"/>
<evidence type="ECO:0000313" key="7">
    <source>
        <dbReference type="EMBL" id="PIR69513.1"/>
    </source>
</evidence>
<keyword evidence="3" id="KW-0285">Flavoprotein</keyword>
<comment type="caution">
    <text evidence="7">The sequence shown here is derived from an EMBL/GenBank/DDBJ whole genome shotgun (WGS) entry which is preliminary data.</text>
</comment>
<evidence type="ECO:0000259" key="6">
    <source>
        <dbReference type="Pfam" id="PF07992"/>
    </source>
</evidence>
<dbReference type="InterPro" id="IPR036188">
    <property type="entry name" value="FAD/NAD-bd_sf"/>
</dbReference>
<organism evidence="7 8">
    <name type="scientific">Candidatus Niyogibacteria bacterium CG10_big_fil_rev_8_21_14_0_10_46_36</name>
    <dbReference type="NCBI Taxonomy" id="1974726"/>
    <lineage>
        <taxon>Bacteria</taxon>
        <taxon>Candidatus Niyogiibacteriota</taxon>
    </lineage>
</organism>
<comment type="similarity">
    <text evidence="2">Belongs to the NADH dehydrogenase family.</text>
</comment>
<protein>
    <recommendedName>
        <fullName evidence="6">FAD/NAD(P)-binding domain-containing protein</fullName>
    </recommendedName>
</protein>
<comment type="cofactor">
    <cofactor evidence="1">
        <name>FAD</name>
        <dbReference type="ChEBI" id="CHEBI:57692"/>
    </cofactor>
</comment>
<keyword evidence="5" id="KW-0560">Oxidoreductase</keyword>
<dbReference type="SUPFAM" id="SSF51905">
    <property type="entry name" value="FAD/NAD(P)-binding domain"/>
    <property type="match status" value="1"/>
</dbReference>
<dbReference type="PRINTS" id="PR00411">
    <property type="entry name" value="PNDRDTASEI"/>
</dbReference>
<dbReference type="InterPro" id="IPR051169">
    <property type="entry name" value="NADH-Q_oxidoreductase"/>
</dbReference>
<sequence length="431" mass="48485">MKKKRIVIIGGGFGGVRAALDLSRHVCFDADVFLIDKGGYHQYHPNFYRIATTFLPESRVARPDTYRELRDRIAIPLAEIIDISKIHLIKKEVTEIDPKNQMIRFSDSEALFYDWLVLALGSVSNYFDIQGAEEHALELKSAEDALQIRSAIDEVFATTPKHKPINILIAGGGLSGCELAASLASYVRRLARVHPHPGDTVRITLVEASDTILRQVSPRIRKKAEKRLRSLGVQIHVRSRITKVTRTGIEGIEIVSHEEHPLRKKSSNEETSPFTLPCSVFIWAAGVKAHPLTEHIIGAKRSPKSCLIVNDHLRVLPFENIFAIGDVAACSPVSTAVPLPMTAQVAISGGQYVSFTLKRLIHKKMTFRYYERTARFVIPLGPHYALAEFGPFILSGRLGWWLKRLITFDYLTGILPFWQALKRWRTSHKEG</sequence>
<dbReference type="GO" id="GO:0019646">
    <property type="term" value="P:aerobic electron transport chain"/>
    <property type="evidence" value="ECO:0007669"/>
    <property type="project" value="TreeGrafter"/>
</dbReference>
<evidence type="ECO:0000256" key="3">
    <source>
        <dbReference type="ARBA" id="ARBA00022630"/>
    </source>
</evidence>
<dbReference type="Proteomes" id="UP000231503">
    <property type="component" value="Unassembled WGS sequence"/>
</dbReference>
<dbReference type="AlphaFoldDB" id="A0A2H0TD89"/>
<dbReference type="PRINTS" id="PR00368">
    <property type="entry name" value="FADPNR"/>
</dbReference>
<feature type="domain" description="FAD/NAD(P)-binding" evidence="6">
    <location>
        <begin position="5"/>
        <end position="350"/>
    </location>
</feature>
<evidence type="ECO:0000256" key="2">
    <source>
        <dbReference type="ARBA" id="ARBA00005272"/>
    </source>
</evidence>
<dbReference type="EMBL" id="PFCO01000006">
    <property type="protein sequence ID" value="PIR69513.1"/>
    <property type="molecule type" value="Genomic_DNA"/>
</dbReference>
<dbReference type="GO" id="GO:0003955">
    <property type="term" value="F:NAD(P)H dehydrogenase (quinone) activity"/>
    <property type="evidence" value="ECO:0007669"/>
    <property type="project" value="TreeGrafter"/>
</dbReference>
<dbReference type="PANTHER" id="PTHR42913:SF3">
    <property type="entry name" value="64 KDA MITOCHONDRIAL NADH DEHYDROGENASE (EUROFUNG)"/>
    <property type="match status" value="1"/>
</dbReference>
<dbReference type="PANTHER" id="PTHR42913">
    <property type="entry name" value="APOPTOSIS-INDUCING FACTOR 1"/>
    <property type="match status" value="1"/>
</dbReference>
<name>A0A2H0TD89_9BACT</name>
<reference evidence="8" key="1">
    <citation type="submission" date="2017-09" db="EMBL/GenBank/DDBJ databases">
        <title>Depth-based differentiation of microbial function through sediment-hosted aquifers and enrichment of novel symbionts in the deep terrestrial subsurface.</title>
        <authorList>
            <person name="Probst A.J."/>
            <person name="Ladd B."/>
            <person name="Jarett J.K."/>
            <person name="Geller-Mcgrath D.E."/>
            <person name="Sieber C.M.K."/>
            <person name="Emerson J.B."/>
            <person name="Anantharaman K."/>
            <person name="Thomas B.C."/>
            <person name="Malmstrom R."/>
            <person name="Stieglmeier M."/>
            <person name="Klingl A."/>
            <person name="Woyke T."/>
            <person name="Ryan C.M."/>
            <person name="Banfield J.F."/>
        </authorList>
    </citation>
    <scope>NUCLEOTIDE SEQUENCE [LARGE SCALE GENOMIC DNA]</scope>
</reference>
<dbReference type="Pfam" id="PF07992">
    <property type="entry name" value="Pyr_redox_2"/>
    <property type="match status" value="1"/>
</dbReference>
<evidence type="ECO:0000256" key="1">
    <source>
        <dbReference type="ARBA" id="ARBA00001974"/>
    </source>
</evidence>
<accession>A0A2H0TD89</accession>